<name>E3M011_CAERE</name>
<dbReference type="RefSeq" id="XP_003110663.2">
    <property type="nucleotide sequence ID" value="XM_003110615.2"/>
</dbReference>
<feature type="compositionally biased region" description="Low complexity" evidence="1">
    <location>
        <begin position="367"/>
        <end position="385"/>
    </location>
</feature>
<sequence length="453" mass="50206">MKTLLFLFVILFVGIQAGLIDSEENRQLYSSCGRKTGYERKMIHGDLVKKGEHPWAVSIYVRYLNKTINKYVTLLGPGTMISSKHIVAFNTVRRNGTTLTIIGLEDTDYEGTCEGNHLVLPEELYSRYDYDFEHLKKFNGSRQFSKNSIVKITALNGCKEGVTLGNSNPLILEISSPPTVVYEAGEHFPVCISNSPYNWKDVSQFTVYGMNQPGMLVSGKFQPVVCESEVPFSCATAVNKYQGLCQGDFGGSAVAKFDDRYIMLGLYARGNTQCNTDSETLPEFMFLNLGYYRQEICETTGVCVAPPPADVSHIPPFNGWNLTTVIYSPVGQTTAEPPLETTLINSVETTTTDEEISTDTTETYTTSVPETSVMTTETSEDTTPTNGNTKYVPIGEDGEVIEAETFAPMRINLANCSDGNIITAERIEPMKIGNNQTRGTRVRNINIHIHLNQ</sequence>
<dbReference type="Gene3D" id="2.40.10.10">
    <property type="entry name" value="Trypsin-like serine proteases"/>
    <property type="match status" value="1"/>
</dbReference>
<evidence type="ECO:0000313" key="3">
    <source>
        <dbReference type="EMBL" id="EFO87956.1"/>
    </source>
</evidence>
<evidence type="ECO:0000256" key="2">
    <source>
        <dbReference type="SAM" id="SignalP"/>
    </source>
</evidence>
<reference evidence="3" key="1">
    <citation type="submission" date="2007-07" db="EMBL/GenBank/DDBJ databases">
        <title>PCAP assembly of the Caenorhabditis remanei genome.</title>
        <authorList>
            <consortium name="The Caenorhabditis remanei Sequencing Consortium"/>
            <person name="Wilson R.K."/>
        </authorList>
    </citation>
    <scope>NUCLEOTIDE SEQUENCE [LARGE SCALE GENOMIC DNA]</scope>
    <source>
        <strain evidence="3">PB4641</strain>
    </source>
</reference>
<dbReference type="KEGG" id="crq:GCK72_018977"/>
<dbReference type="Proteomes" id="UP000008281">
    <property type="component" value="Unassembled WGS sequence"/>
</dbReference>
<dbReference type="Pfam" id="PF03761">
    <property type="entry name" value="DUF316"/>
    <property type="match status" value="1"/>
</dbReference>
<dbReference type="OrthoDB" id="5820495at2759"/>
<feature type="chain" id="PRO_5015089438" evidence="2">
    <location>
        <begin position="18"/>
        <end position="453"/>
    </location>
</feature>
<protein>
    <submittedName>
        <fullName evidence="3">Uncharacterized protein</fullName>
    </submittedName>
</protein>
<dbReference type="InterPro" id="IPR043504">
    <property type="entry name" value="Peptidase_S1_PA_chymotrypsin"/>
</dbReference>
<evidence type="ECO:0000256" key="1">
    <source>
        <dbReference type="SAM" id="MobiDB-lite"/>
    </source>
</evidence>
<feature type="signal peptide" evidence="2">
    <location>
        <begin position="1"/>
        <end position="17"/>
    </location>
</feature>
<dbReference type="OMA" id="EFPVYGM"/>
<proteinExistence type="predicted"/>
<keyword evidence="4" id="KW-1185">Reference proteome</keyword>
<organism evidence="4">
    <name type="scientific">Caenorhabditis remanei</name>
    <name type="common">Caenorhabditis vulgaris</name>
    <dbReference type="NCBI Taxonomy" id="31234"/>
    <lineage>
        <taxon>Eukaryota</taxon>
        <taxon>Metazoa</taxon>
        <taxon>Ecdysozoa</taxon>
        <taxon>Nematoda</taxon>
        <taxon>Chromadorea</taxon>
        <taxon>Rhabditida</taxon>
        <taxon>Rhabditina</taxon>
        <taxon>Rhabditomorpha</taxon>
        <taxon>Rhabditoidea</taxon>
        <taxon>Rhabditidae</taxon>
        <taxon>Peloderinae</taxon>
        <taxon>Caenorhabditis</taxon>
    </lineage>
</organism>
<dbReference type="EMBL" id="DS268420">
    <property type="protein sequence ID" value="EFO87956.1"/>
    <property type="molecule type" value="Genomic_DNA"/>
</dbReference>
<dbReference type="InterPro" id="IPR009003">
    <property type="entry name" value="Peptidase_S1_PA"/>
</dbReference>
<keyword evidence="2" id="KW-0732">Signal</keyword>
<feature type="region of interest" description="Disordered" evidence="1">
    <location>
        <begin position="367"/>
        <end position="388"/>
    </location>
</feature>
<dbReference type="InterPro" id="IPR005514">
    <property type="entry name" value="DUF316"/>
</dbReference>
<dbReference type="CTD" id="9825138"/>
<dbReference type="PANTHER" id="PTHR22596:SF3">
    <property type="entry name" value="PEPTIDASE S1 DOMAIN-CONTAINING PROTEIN"/>
    <property type="match status" value="1"/>
</dbReference>
<evidence type="ECO:0000313" key="4">
    <source>
        <dbReference type="Proteomes" id="UP000008281"/>
    </source>
</evidence>
<dbReference type="PANTHER" id="PTHR22596">
    <property type="entry name" value="TRYPSIN-LIKE PROTEASE PROTEIN 6"/>
    <property type="match status" value="1"/>
</dbReference>
<dbReference type="GeneID" id="9825138"/>
<dbReference type="STRING" id="31234.E3M011"/>
<dbReference type="SUPFAM" id="SSF50494">
    <property type="entry name" value="Trypsin-like serine proteases"/>
    <property type="match status" value="1"/>
</dbReference>
<dbReference type="HOGENOM" id="CLU_049497_0_0_1"/>
<dbReference type="AlphaFoldDB" id="E3M011"/>
<dbReference type="eggNOG" id="KOG3627">
    <property type="taxonomic scope" value="Eukaryota"/>
</dbReference>
<accession>E3M011</accession>
<gene>
    <name evidence="3" type="ORF">CRE_05565</name>
</gene>